<dbReference type="Proteomes" id="UP000183832">
    <property type="component" value="Unassembled WGS sequence"/>
</dbReference>
<keyword evidence="3" id="KW-1185">Reference proteome</keyword>
<name>A0A1J1HU29_9DIPT</name>
<sequence length="159" mass="18606">MTMSKELGKLEEEALKRKERLKNLKRKFDDQKTETNGDGQEKPSEIPKPMFRNYKKDDEKKITDDLKLPDVAEIVQDQLEEMKEPLVVNDIDISNLAPRKVDFDLKRAINKKLQKLERKTQKAIGELIRERLDKQDDLLEQVNIGAQESQQQNNDEDSD</sequence>
<accession>A0A1J1HU29</accession>
<feature type="region of interest" description="Disordered" evidence="1">
    <location>
        <begin position="22"/>
        <end position="58"/>
    </location>
</feature>
<evidence type="ECO:0000313" key="2">
    <source>
        <dbReference type="EMBL" id="CRK91507.1"/>
    </source>
</evidence>
<organism evidence="2 3">
    <name type="scientific">Clunio marinus</name>
    <dbReference type="NCBI Taxonomy" id="568069"/>
    <lineage>
        <taxon>Eukaryota</taxon>
        <taxon>Metazoa</taxon>
        <taxon>Ecdysozoa</taxon>
        <taxon>Arthropoda</taxon>
        <taxon>Hexapoda</taxon>
        <taxon>Insecta</taxon>
        <taxon>Pterygota</taxon>
        <taxon>Neoptera</taxon>
        <taxon>Endopterygota</taxon>
        <taxon>Diptera</taxon>
        <taxon>Nematocera</taxon>
        <taxon>Chironomoidea</taxon>
        <taxon>Chironomidae</taxon>
        <taxon>Clunio</taxon>
    </lineage>
</organism>
<dbReference type="PANTHER" id="PTHR31551">
    <property type="entry name" value="PRE-MRNA-SPLICING FACTOR CWF18"/>
    <property type="match status" value="1"/>
</dbReference>
<gene>
    <name evidence="2" type="ORF">CLUMA_CG005169</name>
</gene>
<dbReference type="InterPro" id="IPR013169">
    <property type="entry name" value="mRNA_splic_Cwf18-like"/>
</dbReference>
<reference evidence="2 3" key="1">
    <citation type="submission" date="2015-04" db="EMBL/GenBank/DDBJ databases">
        <authorList>
            <person name="Syromyatnikov M.Y."/>
            <person name="Popov V.N."/>
        </authorList>
    </citation>
    <scope>NUCLEOTIDE SEQUENCE [LARGE SCALE GENOMIC DNA]</scope>
</reference>
<evidence type="ECO:0000256" key="1">
    <source>
        <dbReference type="SAM" id="MobiDB-lite"/>
    </source>
</evidence>
<protein>
    <submittedName>
        <fullName evidence="2">CLUMA_CG005169, isoform A</fullName>
    </submittedName>
</protein>
<dbReference type="PANTHER" id="PTHR31551:SF1">
    <property type="entry name" value="COILED-COIL DOMAIN-CONTAINING PROTEIN 12"/>
    <property type="match status" value="1"/>
</dbReference>
<dbReference type="Pfam" id="PF08315">
    <property type="entry name" value="cwf18"/>
    <property type="match status" value="1"/>
</dbReference>
<dbReference type="OrthoDB" id="10261348at2759"/>
<feature type="compositionally biased region" description="Basic and acidic residues" evidence="1">
    <location>
        <begin position="26"/>
        <end position="45"/>
    </location>
</feature>
<dbReference type="GO" id="GO:0005684">
    <property type="term" value="C:U2-type spliceosomal complex"/>
    <property type="evidence" value="ECO:0007669"/>
    <property type="project" value="TreeGrafter"/>
</dbReference>
<dbReference type="AlphaFoldDB" id="A0A1J1HU29"/>
<evidence type="ECO:0000313" key="3">
    <source>
        <dbReference type="Proteomes" id="UP000183832"/>
    </source>
</evidence>
<proteinExistence type="predicted"/>
<dbReference type="GO" id="GO:0071014">
    <property type="term" value="C:post-mRNA release spliceosomal complex"/>
    <property type="evidence" value="ECO:0007669"/>
    <property type="project" value="TreeGrafter"/>
</dbReference>
<dbReference type="EMBL" id="CVRI01000021">
    <property type="protein sequence ID" value="CRK91507.1"/>
    <property type="molecule type" value="Genomic_DNA"/>
</dbReference>
<dbReference type="STRING" id="568069.A0A1J1HU29"/>